<dbReference type="InterPro" id="IPR029063">
    <property type="entry name" value="SAM-dependent_MTases_sf"/>
</dbReference>
<feature type="non-terminal residue" evidence="5">
    <location>
        <position position="224"/>
    </location>
</feature>
<dbReference type="PANTHER" id="PTHR42873">
    <property type="entry name" value="RIBOSOMAL RNA LARGE SUBUNIT METHYLTRANSFERASE"/>
    <property type="match status" value="1"/>
</dbReference>
<sequence>MFCVRLMQHDLSSDPLNVENLLETRINAAIQLRNNLGLPSSTTNAFRLVNSEGLIVDVFGDLAVVASSAAWVEKYKEYILKCISQFDLIKNVVWRPSIEILKEEGLDLALPDQDLSTSTNQTVKIVENGISYIISLDGQKTGFYADQRENRQFLSTISDGQRVLDMCCYTGGFALNAARGHALEVTGVDSSSPALELANQNIALNNLDPGRISFLKQDATAFMK</sequence>
<accession>A0A699Q011</accession>
<dbReference type="CDD" id="cd02440">
    <property type="entry name" value="AdoMet_MTases"/>
    <property type="match status" value="1"/>
</dbReference>
<evidence type="ECO:0000256" key="3">
    <source>
        <dbReference type="ARBA" id="ARBA00022691"/>
    </source>
</evidence>
<keyword evidence="3" id="KW-0949">S-adenosyl-L-methionine</keyword>
<dbReference type="PANTHER" id="PTHR42873:SF1">
    <property type="entry name" value="S-ADENOSYLMETHIONINE-DEPENDENT METHYLTRANSFERASE DOMAIN-CONTAINING PROTEIN"/>
    <property type="match status" value="1"/>
</dbReference>
<dbReference type="InterPro" id="IPR019614">
    <property type="entry name" value="SAM-dep_methyl-trfase"/>
</dbReference>
<keyword evidence="2 5" id="KW-0808">Transferase</keyword>
<dbReference type="EMBL" id="BKCJ010970846">
    <property type="protein sequence ID" value="GFC56769.1"/>
    <property type="molecule type" value="Genomic_DNA"/>
</dbReference>
<evidence type="ECO:0000259" key="4">
    <source>
        <dbReference type="Pfam" id="PF10672"/>
    </source>
</evidence>
<dbReference type="Gene3D" id="3.40.50.150">
    <property type="entry name" value="Vaccinia Virus protein VP39"/>
    <property type="match status" value="1"/>
</dbReference>
<name>A0A699Q011_TANCI</name>
<organism evidence="5">
    <name type="scientific">Tanacetum cinerariifolium</name>
    <name type="common">Dalmatian daisy</name>
    <name type="synonym">Chrysanthemum cinerariifolium</name>
    <dbReference type="NCBI Taxonomy" id="118510"/>
    <lineage>
        <taxon>Eukaryota</taxon>
        <taxon>Viridiplantae</taxon>
        <taxon>Streptophyta</taxon>
        <taxon>Embryophyta</taxon>
        <taxon>Tracheophyta</taxon>
        <taxon>Spermatophyta</taxon>
        <taxon>Magnoliopsida</taxon>
        <taxon>eudicotyledons</taxon>
        <taxon>Gunneridae</taxon>
        <taxon>Pentapetalae</taxon>
        <taxon>asterids</taxon>
        <taxon>campanulids</taxon>
        <taxon>Asterales</taxon>
        <taxon>Asteraceae</taxon>
        <taxon>Asteroideae</taxon>
        <taxon>Anthemideae</taxon>
        <taxon>Anthemidinae</taxon>
        <taxon>Tanacetum</taxon>
    </lineage>
</organism>
<evidence type="ECO:0000256" key="2">
    <source>
        <dbReference type="ARBA" id="ARBA00022679"/>
    </source>
</evidence>
<feature type="domain" description="S-adenosylmethionine-dependent methyltransferase" evidence="4">
    <location>
        <begin position="115"/>
        <end position="217"/>
    </location>
</feature>
<dbReference type="Gene3D" id="3.30.750.80">
    <property type="entry name" value="RNA methyltransferase domain (HRMD) like"/>
    <property type="match status" value="1"/>
</dbReference>
<dbReference type="GO" id="GO:0008168">
    <property type="term" value="F:methyltransferase activity"/>
    <property type="evidence" value="ECO:0007669"/>
    <property type="project" value="UniProtKB-KW"/>
</dbReference>
<proteinExistence type="predicted"/>
<keyword evidence="1 5" id="KW-0489">Methyltransferase</keyword>
<dbReference type="GO" id="GO:0032259">
    <property type="term" value="P:methylation"/>
    <property type="evidence" value="ECO:0007669"/>
    <property type="project" value="UniProtKB-KW"/>
</dbReference>
<evidence type="ECO:0000313" key="5">
    <source>
        <dbReference type="EMBL" id="GFC56769.1"/>
    </source>
</evidence>
<dbReference type="SUPFAM" id="SSF53335">
    <property type="entry name" value="S-adenosyl-L-methionine-dependent methyltransferases"/>
    <property type="match status" value="1"/>
</dbReference>
<gene>
    <name evidence="5" type="ORF">Tci_828739</name>
</gene>
<evidence type="ECO:0000256" key="1">
    <source>
        <dbReference type="ARBA" id="ARBA00022603"/>
    </source>
</evidence>
<dbReference type="Pfam" id="PF10672">
    <property type="entry name" value="Methyltrans_SAM"/>
    <property type="match status" value="1"/>
</dbReference>
<dbReference type="AlphaFoldDB" id="A0A699Q011"/>
<reference evidence="5" key="1">
    <citation type="journal article" date="2019" name="Sci. Rep.">
        <title>Draft genome of Tanacetum cinerariifolium, the natural source of mosquito coil.</title>
        <authorList>
            <person name="Yamashiro T."/>
            <person name="Shiraishi A."/>
            <person name="Satake H."/>
            <person name="Nakayama K."/>
        </authorList>
    </citation>
    <scope>NUCLEOTIDE SEQUENCE</scope>
</reference>
<protein>
    <submittedName>
        <fullName evidence="5">Ribosomal RNA large subunit methyltransferase I-like isoform X2</fullName>
    </submittedName>
</protein>
<comment type="caution">
    <text evidence="5">The sequence shown here is derived from an EMBL/GenBank/DDBJ whole genome shotgun (WGS) entry which is preliminary data.</text>
</comment>